<dbReference type="Pfam" id="PF09937">
    <property type="entry name" value="DUF2169"/>
    <property type="match status" value="1"/>
</dbReference>
<protein>
    <submittedName>
        <fullName evidence="2">DUF2169 domain-containing protein</fullName>
    </submittedName>
</protein>
<sequence length="927" mass="103066">MEVIQPLDIETSYRTLSVNGDHFMVVSSKLFFPLEGGDPLTGSQAYGTLQEQAVAYNDELHPKLSTEFLVVGNIQAPAGQAVTALQAEVSLAGLNKSLKVIGDRYWVGGLTGATEPVPFTTMPISWECAFGGDGVDHNPLGKGRAEQSTPLGQDLICLPNIEYPDNPTGRKGQQVTPASFSAIPPDWPQRARYLGTYDEIWQRDAFPGFPADFDFRAFYCASDDQRFDQYLNGGEPFTLTHLNADNPQLLGTLPEFRVRNFLTRQLQPQEIKPDDLLEVPMRLDTVVFYPNHKLGMLIYRGSVPSETLDGEHLKYLLSGYEARAASPRPKDHYQQSLVGRTHPEFAMQYALTTRDLIPDNMPCSLARMTQTKEQPAQLIADNMKNRALREEAEARADVEQQTTSMIQALKDQGMETSSLEKQLAATLSGGTGKDEWQQRFDAVLEKLIPGANNPDGIIDLQKIDFRAFDELSRLSEEYAHFQKEQAKQHLSDQIQALPHSPDTQRALKQALTDIDLPPLLPRPEDPEGLIQQIRQAQLIMQNQQNRGHSQVQANIKTLDTEAIEAALQQGNDGLRDAYRLGAHSMGFGRPPLDSEQQRLEFERRQAAGESHLGQDYAGVDFSGLDLSGIDFRYCYLEQCRFDQCNLAGANLSGSIAVRSSFIAANLNDADFSDASIGACDFTQASLIKANLDNCEYSAADFSSANLSHTRLTVINSLEVTFKGCNLSHCEFSEPTFINTDFSRANFSHSNMKSATFINCQLNEALFNEADCNAVNFIECQMKRSRFTATQLTNARFMMATDLEGSDFLRARLDHSNLRQACIRQVNFSEASMLYADLSGANAEAAIFNAADLRHSQCLHTQFVSANLSNCNLMEASLMQANLQRASIRRSNCYGVEFMGAIVSHTDFSGSNMDASKLQDWRPSKWQS</sequence>
<name>A0ABV7VRH2_9GAMM</name>
<dbReference type="InterPro" id="IPR051082">
    <property type="entry name" value="Pentapeptide-BTB/POZ_domain"/>
</dbReference>
<comment type="caution">
    <text evidence="2">The sequence shown here is derived from an EMBL/GenBank/DDBJ whole genome shotgun (WGS) entry which is preliminary data.</text>
</comment>
<dbReference type="InterPro" id="IPR018683">
    <property type="entry name" value="DUF2169"/>
</dbReference>
<dbReference type="RefSeq" id="WP_376865961.1">
    <property type="nucleotide sequence ID" value="NZ_JBHRYB010000005.1"/>
</dbReference>
<accession>A0ABV7VRH2</accession>
<dbReference type="Gene3D" id="2.160.20.80">
    <property type="entry name" value="E3 ubiquitin-protein ligase SopA"/>
    <property type="match status" value="3"/>
</dbReference>
<organism evidence="2 3">
    <name type="scientific">Bacterioplanoides pacificum</name>
    <dbReference type="NCBI Taxonomy" id="1171596"/>
    <lineage>
        <taxon>Bacteria</taxon>
        <taxon>Pseudomonadati</taxon>
        <taxon>Pseudomonadota</taxon>
        <taxon>Gammaproteobacteria</taxon>
        <taxon>Oceanospirillales</taxon>
        <taxon>Oceanospirillaceae</taxon>
        <taxon>Bacterioplanoides</taxon>
    </lineage>
</organism>
<keyword evidence="3" id="KW-1185">Reference proteome</keyword>
<dbReference type="InterPro" id="IPR001646">
    <property type="entry name" value="5peptide_repeat"/>
</dbReference>
<proteinExistence type="predicted"/>
<dbReference type="Pfam" id="PF00805">
    <property type="entry name" value="Pentapeptide"/>
    <property type="match status" value="4"/>
</dbReference>
<feature type="domain" description="DUF2169" evidence="1">
    <location>
        <begin position="52"/>
        <end position="300"/>
    </location>
</feature>
<reference evidence="3" key="1">
    <citation type="journal article" date="2019" name="Int. J. Syst. Evol. Microbiol.">
        <title>The Global Catalogue of Microorganisms (GCM) 10K type strain sequencing project: providing services to taxonomists for standard genome sequencing and annotation.</title>
        <authorList>
            <consortium name="The Broad Institute Genomics Platform"/>
            <consortium name="The Broad Institute Genome Sequencing Center for Infectious Disease"/>
            <person name="Wu L."/>
            <person name="Ma J."/>
        </authorList>
    </citation>
    <scope>NUCLEOTIDE SEQUENCE [LARGE SCALE GENOMIC DNA]</scope>
    <source>
        <strain evidence="3">KCTC 42424</strain>
    </source>
</reference>
<dbReference type="PANTHER" id="PTHR14136">
    <property type="entry name" value="BTB_POZ DOMAIN-CONTAINING PROTEIN KCTD9"/>
    <property type="match status" value="1"/>
</dbReference>
<dbReference type="Proteomes" id="UP001595722">
    <property type="component" value="Unassembled WGS sequence"/>
</dbReference>
<dbReference type="SUPFAM" id="SSF141571">
    <property type="entry name" value="Pentapeptide repeat-like"/>
    <property type="match status" value="2"/>
</dbReference>
<dbReference type="EMBL" id="JBHRYB010000005">
    <property type="protein sequence ID" value="MFC3680114.1"/>
    <property type="molecule type" value="Genomic_DNA"/>
</dbReference>
<dbReference type="Pfam" id="PF13576">
    <property type="entry name" value="Pentapeptide_3"/>
    <property type="match status" value="1"/>
</dbReference>
<evidence type="ECO:0000313" key="2">
    <source>
        <dbReference type="EMBL" id="MFC3680114.1"/>
    </source>
</evidence>
<dbReference type="PANTHER" id="PTHR14136:SF17">
    <property type="entry name" value="BTB_POZ DOMAIN-CONTAINING PROTEIN KCTD9"/>
    <property type="match status" value="1"/>
</dbReference>
<evidence type="ECO:0000313" key="3">
    <source>
        <dbReference type="Proteomes" id="UP001595722"/>
    </source>
</evidence>
<gene>
    <name evidence="2" type="ORF">ACFOMG_08335</name>
</gene>
<evidence type="ECO:0000259" key="1">
    <source>
        <dbReference type="Pfam" id="PF09937"/>
    </source>
</evidence>